<comment type="pathway">
    <text evidence="7">Cell wall biogenesis; peptidoglycan biosynthesis.</text>
</comment>
<feature type="binding site" evidence="7">
    <location>
        <begin position="20"/>
        <end position="21"/>
    </location>
    <ligand>
        <name>substrate</name>
    </ligand>
</feature>
<dbReference type="GO" id="GO:0071555">
    <property type="term" value="P:cell wall organization"/>
    <property type="evidence" value="ECO:0007669"/>
    <property type="project" value="UniProtKB-KW"/>
</dbReference>
<dbReference type="InterPro" id="IPR018187">
    <property type="entry name" value="Asp/Glu_racemase_AS_1"/>
</dbReference>
<keyword evidence="6 7" id="KW-0961">Cell wall biogenesis/degradation</keyword>
<dbReference type="GO" id="GO:0008360">
    <property type="term" value="P:regulation of cell shape"/>
    <property type="evidence" value="ECO:0007669"/>
    <property type="project" value="UniProtKB-KW"/>
</dbReference>
<comment type="function">
    <text evidence="7">Provides the (R)-glutamate required for cell wall biosynthesis.</text>
</comment>
<evidence type="ECO:0000256" key="1">
    <source>
        <dbReference type="ARBA" id="ARBA00001602"/>
    </source>
</evidence>
<dbReference type="PROSITE" id="PS00924">
    <property type="entry name" value="ASP_GLU_RACEMASE_2"/>
    <property type="match status" value="1"/>
</dbReference>
<dbReference type="PROSITE" id="PS00923">
    <property type="entry name" value="ASP_GLU_RACEMASE_1"/>
    <property type="match status" value="1"/>
</dbReference>
<evidence type="ECO:0000256" key="7">
    <source>
        <dbReference type="HAMAP-Rule" id="MF_00258"/>
    </source>
</evidence>
<dbReference type="PANTHER" id="PTHR21198:SF2">
    <property type="entry name" value="GLUTAMATE RACEMASE"/>
    <property type="match status" value="1"/>
</dbReference>
<dbReference type="NCBIfam" id="TIGR00067">
    <property type="entry name" value="glut_race"/>
    <property type="match status" value="1"/>
</dbReference>
<proteinExistence type="inferred from homology"/>
<dbReference type="SUPFAM" id="SSF53681">
    <property type="entry name" value="Aspartate/glutamate racemase"/>
    <property type="match status" value="2"/>
</dbReference>
<feature type="binding site" evidence="7">
    <location>
        <begin position="195"/>
        <end position="196"/>
    </location>
    <ligand>
        <name>substrate</name>
    </ligand>
</feature>
<dbReference type="PROSITE" id="PS51257">
    <property type="entry name" value="PROKAR_LIPOPROTEIN"/>
    <property type="match status" value="1"/>
</dbReference>
<dbReference type="GO" id="GO:0009252">
    <property type="term" value="P:peptidoglycan biosynthetic process"/>
    <property type="evidence" value="ECO:0007669"/>
    <property type="project" value="UniProtKB-UniRule"/>
</dbReference>
<dbReference type="EMBL" id="FOYW01000002">
    <property type="protein sequence ID" value="SFR75313.1"/>
    <property type="molecule type" value="Genomic_DNA"/>
</dbReference>
<protein>
    <recommendedName>
        <fullName evidence="2 7">Glutamate racemase</fullName>
        <ecNumber evidence="2 7">5.1.1.3</ecNumber>
    </recommendedName>
</protein>
<evidence type="ECO:0000256" key="3">
    <source>
        <dbReference type="ARBA" id="ARBA00022960"/>
    </source>
</evidence>
<feature type="binding site" evidence="7">
    <location>
        <begin position="52"/>
        <end position="53"/>
    </location>
    <ligand>
        <name>substrate</name>
    </ligand>
</feature>
<dbReference type="GO" id="GO:0008881">
    <property type="term" value="F:glutamate racemase activity"/>
    <property type="evidence" value="ECO:0007669"/>
    <property type="project" value="UniProtKB-UniRule"/>
</dbReference>
<dbReference type="HAMAP" id="MF_00258">
    <property type="entry name" value="Glu_racemase"/>
    <property type="match status" value="1"/>
</dbReference>
<keyword evidence="3 7" id="KW-0133">Cell shape</keyword>
<feature type="binding site" evidence="7">
    <location>
        <begin position="85"/>
        <end position="86"/>
    </location>
    <ligand>
        <name>substrate</name>
    </ligand>
</feature>
<comment type="catalytic activity">
    <reaction evidence="1 7">
        <text>L-glutamate = D-glutamate</text>
        <dbReference type="Rhea" id="RHEA:12813"/>
        <dbReference type="ChEBI" id="CHEBI:29985"/>
        <dbReference type="ChEBI" id="CHEBI:29986"/>
        <dbReference type="EC" id="5.1.1.3"/>
    </reaction>
</comment>
<dbReference type="Pfam" id="PF01177">
    <property type="entry name" value="Asp_Glu_race"/>
    <property type="match status" value="1"/>
</dbReference>
<dbReference type="UniPathway" id="UPA00219"/>
<evidence type="ECO:0000256" key="4">
    <source>
        <dbReference type="ARBA" id="ARBA00022984"/>
    </source>
</evidence>
<name>A0A1I6J8K2_9GAMM</name>
<dbReference type="STRING" id="650891.SAMN05216203_2780"/>
<dbReference type="InterPro" id="IPR033134">
    <property type="entry name" value="Asp/Glu_racemase_AS_2"/>
</dbReference>
<sequence>MSHRSAEEGRGRAPEILVFDSGIGGLSIAGCIHRQIPGARLTHLADNAGFPYGNQPETTVIERTIGLVREQLARQSYDVVVVACNTASTVALPDLRAAVPVPVVGVVPAIKPAAAQSGNRRIGLLATPATVRRPYLETLIADFASDCVIERIGHPELVTWIEQWARGRPLPEPALAIALRPFRDAGVDTVVLGCTHYPLITPVLRRLLPDVLFWVDSGEAIARRTLSLLQQAGFDHHELAGDEATGHGCRFSGPVGGEIDRFLASQGFRRTSVPSG</sequence>
<accession>A0A1I6J8K2</accession>
<dbReference type="PANTHER" id="PTHR21198">
    <property type="entry name" value="GLUTAMATE RACEMASE"/>
    <property type="match status" value="1"/>
</dbReference>
<feature type="active site" description="Proton donor/acceptor" evidence="7">
    <location>
        <position position="84"/>
    </location>
</feature>
<evidence type="ECO:0000313" key="9">
    <source>
        <dbReference type="Proteomes" id="UP000198644"/>
    </source>
</evidence>
<dbReference type="InterPro" id="IPR015942">
    <property type="entry name" value="Asp/Glu/hydantoin_racemase"/>
</dbReference>
<dbReference type="Proteomes" id="UP000198644">
    <property type="component" value="Unassembled WGS sequence"/>
</dbReference>
<dbReference type="InterPro" id="IPR001920">
    <property type="entry name" value="Asp/Glu_race"/>
</dbReference>
<reference evidence="8 9" key="1">
    <citation type="submission" date="2016-10" db="EMBL/GenBank/DDBJ databases">
        <authorList>
            <person name="de Groot N.N."/>
        </authorList>
    </citation>
    <scope>NUCLEOTIDE SEQUENCE [LARGE SCALE GENOMIC DNA]</scope>
    <source>
        <strain evidence="8 9">CGMCC 1.9167</strain>
    </source>
</reference>
<dbReference type="RefSeq" id="WP_227663003.1">
    <property type="nucleotide sequence ID" value="NZ_FOYW01000002.1"/>
</dbReference>
<gene>
    <name evidence="7" type="primary">murI</name>
    <name evidence="8" type="ORF">SAMN05216203_2780</name>
</gene>
<evidence type="ECO:0000256" key="6">
    <source>
        <dbReference type="ARBA" id="ARBA00023316"/>
    </source>
</evidence>
<keyword evidence="9" id="KW-1185">Reference proteome</keyword>
<comment type="similarity">
    <text evidence="7">Belongs to the aspartate/glutamate racemases family.</text>
</comment>
<evidence type="ECO:0000313" key="8">
    <source>
        <dbReference type="EMBL" id="SFR75313.1"/>
    </source>
</evidence>
<dbReference type="Gene3D" id="3.40.50.1860">
    <property type="match status" value="2"/>
</dbReference>
<keyword evidence="5 7" id="KW-0413">Isomerase</keyword>
<evidence type="ECO:0000256" key="5">
    <source>
        <dbReference type="ARBA" id="ARBA00023235"/>
    </source>
</evidence>
<dbReference type="AlphaFoldDB" id="A0A1I6J8K2"/>
<organism evidence="8 9">
    <name type="scientific">Marinobacter daqiaonensis</name>
    <dbReference type="NCBI Taxonomy" id="650891"/>
    <lineage>
        <taxon>Bacteria</taxon>
        <taxon>Pseudomonadati</taxon>
        <taxon>Pseudomonadota</taxon>
        <taxon>Gammaproteobacteria</taxon>
        <taxon>Pseudomonadales</taxon>
        <taxon>Marinobacteraceae</taxon>
        <taxon>Marinobacter</taxon>
    </lineage>
</organism>
<evidence type="ECO:0000256" key="2">
    <source>
        <dbReference type="ARBA" id="ARBA00013090"/>
    </source>
</evidence>
<feature type="active site" description="Proton donor/acceptor" evidence="7">
    <location>
        <position position="194"/>
    </location>
</feature>
<dbReference type="InterPro" id="IPR004391">
    <property type="entry name" value="Glu_race"/>
</dbReference>
<keyword evidence="4 7" id="KW-0573">Peptidoglycan synthesis</keyword>
<dbReference type="EC" id="5.1.1.3" evidence="2 7"/>